<dbReference type="Proteomes" id="UP000540685">
    <property type="component" value="Unassembled WGS sequence"/>
</dbReference>
<reference evidence="14 15" key="1">
    <citation type="submission" date="2020-08" db="EMBL/GenBank/DDBJ databases">
        <title>Sequencing the genomes of 1000 actinobacteria strains.</title>
        <authorList>
            <person name="Klenk H.-P."/>
        </authorList>
    </citation>
    <scope>NUCLEOTIDE SEQUENCE [LARGE SCALE GENOMIC DNA]</scope>
    <source>
        <strain evidence="14 15">DSM 46887</strain>
    </source>
</reference>
<dbReference type="InterPro" id="IPR035996">
    <property type="entry name" value="4pyrrol_Methylase_sf"/>
</dbReference>
<keyword evidence="5" id="KW-0949">S-adenosyl-L-methionine</keyword>
<keyword evidence="7" id="KW-0520">NAD</keyword>
<dbReference type="PANTHER" id="PTHR45790">
    <property type="entry name" value="SIROHEME SYNTHASE-RELATED"/>
    <property type="match status" value="1"/>
</dbReference>
<evidence type="ECO:0000256" key="10">
    <source>
        <dbReference type="ARBA" id="ARBA00023268"/>
    </source>
</evidence>
<organism evidence="14 15">
    <name type="scientific">Streptosporangium becharense</name>
    <dbReference type="NCBI Taxonomy" id="1816182"/>
    <lineage>
        <taxon>Bacteria</taxon>
        <taxon>Bacillati</taxon>
        <taxon>Actinomycetota</taxon>
        <taxon>Actinomycetes</taxon>
        <taxon>Streptosporangiales</taxon>
        <taxon>Streptosporangiaceae</taxon>
        <taxon>Streptosporangium</taxon>
    </lineage>
</organism>
<dbReference type="GO" id="GO:0032259">
    <property type="term" value="P:methylation"/>
    <property type="evidence" value="ECO:0007669"/>
    <property type="project" value="UniProtKB-KW"/>
</dbReference>
<feature type="domain" description="Tetrapyrrole methylase" evidence="13">
    <location>
        <begin position="163"/>
        <end position="374"/>
    </location>
</feature>
<dbReference type="GO" id="GO:0009236">
    <property type="term" value="P:cobalamin biosynthetic process"/>
    <property type="evidence" value="ECO:0007669"/>
    <property type="project" value="UniProtKB-KW"/>
</dbReference>
<dbReference type="Gene3D" id="3.30.950.10">
    <property type="entry name" value="Methyltransferase, Cobalt-precorrin-4 Transmethylase, Domain 2"/>
    <property type="match status" value="1"/>
</dbReference>
<evidence type="ECO:0000256" key="8">
    <source>
        <dbReference type="ARBA" id="ARBA00023239"/>
    </source>
</evidence>
<comment type="pathway">
    <text evidence="1">Porphyrin-containing compound metabolism; siroheme biosynthesis; sirohydrochlorin from precorrin-2: step 1/1.</text>
</comment>
<evidence type="ECO:0000256" key="5">
    <source>
        <dbReference type="ARBA" id="ARBA00022691"/>
    </source>
</evidence>
<dbReference type="InterPro" id="IPR012409">
    <property type="entry name" value="Sirohaem_synth"/>
</dbReference>
<dbReference type="FunFam" id="3.40.1010.10:FF:000003">
    <property type="entry name" value="Putative Uroporphyrinogen-III C-methyltransferase"/>
    <property type="match status" value="1"/>
</dbReference>
<dbReference type="NCBIfam" id="NF004790">
    <property type="entry name" value="PRK06136.1"/>
    <property type="match status" value="1"/>
</dbReference>
<evidence type="ECO:0000313" key="15">
    <source>
        <dbReference type="Proteomes" id="UP000540685"/>
    </source>
</evidence>
<evidence type="ECO:0000256" key="2">
    <source>
        <dbReference type="ARBA" id="ARBA00022573"/>
    </source>
</evidence>
<dbReference type="InterPro" id="IPR036291">
    <property type="entry name" value="NAD(P)-bd_dom_sf"/>
</dbReference>
<accession>A0A7W9IJM9</accession>
<dbReference type="PIRSF" id="PIRSF036426">
    <property type="entry name" value="Sirohaem_synth"/>
    <property type="match status" value="1"/>
</dbReference>
<dbReference type="SUPFAM" id="SSF53790">
    <property type="entry name" value="Tetrapyrrole methylase"/>
    <property type="match status" value="1"/>
</dbReference>
<dbReference type="UniPathway" id="UPA00262">
    <property type="reaction ID" value="UER00222"/>
</dbReference>
<dbReference type="InterPro" id="IPR014776">
    <property type="entry name" value="4pyrrole_Mease_sub2"/>
</dbReference>
<evidence type="ECO:0000256" key="12">
    <source>
        <dbReference type="PIRSR" id="PIRSR036426-1"/>
    </source>
</evidence>
<sequence length="410" mass="43140">MSPYLLGLRLSGRRVLVVGGGRVAQRRVPALLDAGALVTIVSTSVTHALDDLIASGRVTWEARPYQVGDVDGAWLVQACTDDRAVNAAVAAEAEAKRIWCVRADDRDASAAWTPASGKVDEISVAVTAGGDPRRAAGIRDAVVDALRDGTVDARRNRAKPVGVALVGGGPGDPALITVRGRQLLAQADVVVADRLAPQALLDELSPDVELIDAAKIPYGRYLAQEKINELLIQHAKQGKFVVRLKGGDPFVFGRGGEEMLACAREGIPVIVVPGITSPVAVPAAANVPVTHRGVSQEFHVVSVHVPPGDEKSTVDWPNLARSGGTLVLMMAVERIGVIAETLIHEGRSPETPVMVVQDGTLPTQRALYATLSTVAERVSAAGIRPPAIVIVGDVVKVGQEVEMVRAERVP</sequence>
<dbReference type="RefSeq" id="WP_184540871.1">
    <property type="nucleotide sequence ID" value="NZ_JACHMP010000001.1"/>
</dbReference>
<dbReference type="AlphaFoldDB" id="A0A7W9IJM9"/>
<proteinExistence type="predicted"/>
<keyword evidence="2" id="KW-0169">Cobalamin biosynthesis</keyword>
<keyword evidence="15" id="KW-1185">Reference proteome</keyword>
<protein>
    <submittedName>
        <fullName evidence="14">Uroporphyrin-III C-methyltransferase/precorrin-2 dehydrogenase/sirohydrochlorin ferrochelatase</fullName>
        <ecNumber evidence="14">1.3.1.76</ecNumber>
        <ecNumber evidence="14">2.1.1.107</ecNumber>
        <ecNumber evidence="14">4.99.1.4</ecNumber>
    </submittedName>
</protein>
<feature type="active site" description="Proton donor" evidence="12">
    <location>
        <position position="215"/>
    </location>
</feature>
<dbReference type="PANTHER" id="PTHR45790:SF3">
    <property type="entry name" value="S-ADENOSYL-L-METHIONINE-DEPENDENT UROPORPHYRINOGEN III METHYLTRANSFERASE, CHLOROPLASTIC"/>
    <property type="match status" value="1"/>
</dbReference>
<evidence type="ECO:0000259" key="13">
    <source>
        <dbReference type="Pfam" id="PF00590"/>
    </source>
</evidence>
<dbReference type="InterPro" id="IPR000878">
    <property type="entry name" value="4pyrrol_Mease"/>
</dbReference>
<dbReference type="GO" id="GO:0051287">
    <property type="term" value="F:NAD binding"/>
    <property type="evidence" value="ECO:0007669"/>
    <property type="project" value="InterPro"/>
</dbReference>
<dbReference type="CDD" id="cd11642">
    <property type="entry name" value="SUMT"/>
    <property type="match status" value="1"/>
</dbReference>
<dbReference type="NCBIfam" id="TIGR01469">
    <property type="entry name" value="cobA_cysG_Cterm"/>
    <property type="match status" value="1"/>
</dbReference>
<gene>
    <name evidence="14" type="ORF">F4562_005036</name>
</gene>
<dbReference type="InterPro" id="IPR050161">
    <property type="entry name" value="Siro_Cobalamin_biosynth"/>
</dbReference>
<dbReference type="EC" id="1.3.1.76" evidence="14"/>
<dbReference type="GO" id="GO:0043115">
    <property type="term" value="F:precorrin-2 dehydrogenase activity"/>
    <property type="evidence" value="ECO:0007669"/>
    <property type="project" value="UniProtKB-EC"/>
</dbReference>
<keyword evidence="6 14" id="KW-0560">Oxidoreductase</keyword>
<comment type="caution">
    <text evidence="14">The sequence shown here is derived from an EMBL/GenBank/DDBJ whole genome shotgun (WGS) entry which is preliminary data.</text>
</comment>
<dbReference type="FunFam" id="3.30.950.10:FF:000001">
    <property type="entry name" value="Siroheme synthase"/>
    <property type="match status" value="1"/>
</dbReference>
<evidence type="ECO:0000256" key="9">
    <source>
        <dbReference type="ARBA" id="ARBA00023244"/>
    </source>
</evidence>
<keyword evidence="3 14" id="KW-0489">Methyltransferase</keyword>
<dbReference type="EC" id="4.99.1.4" evidence="14"/>
<evidence type="ECO:0000256" key="11">
    <source>
        <dbReference type="ARBA" id="ARBA00047561"/>
    </source>
</evidence>
<dbReference type="GO" id="GO:0051266">
    <property type="term" value="F:sirohydrochlorin ferrochelatase activity"/>
    <property type="evidence" value="ECO:0007669"/>
    <property type="project" value="UniProtKB-EC"/>
</dbReference>
<feature type="active site" description="Proton acceptor" evidence="12">
    <location>
        <position position="193"/>
    </location>
</feature>
<dbReference type="SUPFAM" id="SSF51735">
    <property type="entry name" value="NAD(P)-binding Rossmann-fold domains"/>
    <property type="match status" value="1"/>
</dbReference>
<evidence type="ECO:0000256" key="1">
    <source>
        <dbReference type="ARBA" id="ARBA00005010"/>
    </source>
</evidence>
<comment type="catalytic activity">
    <reaction evidence="11">
        <text>precorrin-2 + NAD(+) = sirohydrochlorin + NADH + 2 H(+)</text>
        <dbReference type="Rhea" id="RHEA:15613"/>
        <dbReference type="ChEBI" id="CHEBI:15378"/>
        <dbReference type="ChEBI" id="CHEBI:57540"/>
        <dbReference type="ChEBI" id="CHEBI:57945"/>
        <dbReference type="ChEBI" id="CHEBI:58351"/>
        <dbReference type="ChEBI" id="CHEBI:58827"/>
        <dbReference type="EC" id="1.3.1.76"/>
    </reaction>
</comment>
<dbReference type="GO" id="GO:0004851">
    <property type="term" value="F:uroporphyrin-III C-methyltransferase activity"/>
    <property type="evidence" value="ECO:0007669"/>
    <property type="project" value="UniProtKB-EC"/>
</dbReference>
<dbReference type="InterPro" id="IPR006366">
    <property type="entry name" value="CobA/CysG_C"/>
</dbReference>
<evidence type="ECO:0000256" key="6">
    <source>
        <dbReference type="ARBA" id="ARBA00023002"/>
    </source>
</evidence>
<dbReference type="NCBIfam" id="TIGR01470">
    <property type="entry name" value="cysG_Nterm"/>
    <property type="match status" value="1"/>
</dbReference>
<dbReference type="InterPro" id="IPR014777">
    <property type="entry name" value="4pyrrole_Mease_sub1"/>
</dbReference>
<evidence type="ECO:0000256" key="4">
    <source>
        <dbReference type="ARBA" id="ARBA00022679"/>
    </source>
</evidence>
<dbReference type="EC" id="2.1.1.107" evidence="14"/>
<keyword evidence="9" id="KW-0627">Porphyrin biosynthesis</keyword>
<keyword evidence="8 14" id="KW-0456">Lyase</keyword>
<keyword evidence="10" id="KW-0511">Multifunctional enzyme</keyword>
<keyword evidence="4 14" id="KW-0808">Transferase</keyword>
<dbReference type="Pfam" id="PF13241">
    <property type="entry name" value="NAD_binding_7"/>
    <property type="match status" value="1"/>
</dbReference>
<name>A0A7W9IJM9_9ACTN</name>
<dbReference type="InterPro" id="IPR006367">
    <property type="entry name" value="Sirohaem_synthase_N"/>
</dbReference>
<dbReference type="GO" id="GO:0019354">
    <property type="term" value="P:siroheme biosynthetic process"/>
    <property type="evidence" value="ECO:0007669"/>
    <property type="project" value="UniProtKB-UniPathway"/>
</dbReference>
<dbReference type="Pfam" id="PF00590">
    <property type="entry name" value="TP_methylase"/>
    <property type="match status" value="1"/>
</dbReference>
<dbReference type="Gene3D" id="3.40.50.720">
    <property type="entry name" value="NAD(P)-binding Rossmann-like Domain"/>
    <property type="match status" value="1"/>
</dbReference>
<evidence type="ECO:0000256" key="3">
    <source>
        <dbReference type="ARBA" id="ARBA00022603"/>
    </source>
</evidence>
<evidence type="ECO:0000313" key="14">
    <source>
        <dbReference type="EMBL" id="MBB5821974.1"/>
    </source>
</evidence>
<dbReference type="EMBL" id="JACHMP010000001">
    <property type="protein sequence ID" value="MBB5821974.1"/>
    <property type="molecule type" value="Genomic_DNA"/>
</dbReference>
<dbReference type="Gene3D" id="3.40.1010.10">
    <property type="entry name" value="Cobalt-precorrin-4 Transmethylase, Domain 1"/>
    <property type="match status" value="1"/>
</dbReference>
<evidence type="ECO:0000256" key="7">
    <source>
        <dbReference type="ARBA" id="ARBA00023027"/>
    </source>
</evidence>